<evidence type="ECO:0000313" key="2">
    <source>
        <dbReference type="EMBL" id="AIF82232.1"/>
    </source>
</evidence>
<evidence type="ECO:0000256" key="1">
    <source>
        <dbReference type="SAM" id="MobiDB-lite"/>
    </source>
</evidence>
<accession>A0A075MN61</accession>
<evidence type="ECO:0008006" key="4">
    <source>
        <dbReference type="Google" id="ProtNLM"/>
    </source>
</evidence>
<sequence>MEASGKSNRKTQMMVMAGVMAAVLATAAVFMTQPVLAQQGTNSTQSNNNQLQQQQQQGVPQLNGTVNLRDAAKAFLRDNVKVPFDSALNTAKGAVSNGTVIGGQLTVVQGYLVYAFKVANFDADTSQIVIVDAGNGSVLYTSGNMPLHFGGFGGGGYGCARGHFSGHHGMNWGDRAPWSSSPSSSDSGSSGGSSAALNA</sequence>
<organism evidence="2 3">
    <name type="scientific">Candidatus Nitrososphaera evergladensis SR1</name>
    <dbReference type="NCBI Taxonomy" id="1459636"/>
    <lineage>
        <taxon>Archaea</taxon>
        <taxon>Nitrososphaerota</taxon>
        <taxon>Nitrososphaeria</taxon>
        <taxon>Nitrososphaerales</taxon>
        <taxon>Nitrososphaeraceae</taxon>
        <taxon>Nitrososphaera</taxon>
    </lineage>
</organism>
<protein>
    <recommendedName>
        <fullName evidence="4">PepSY domain-containing protein</fullName>
    </recommendedName>
</protein>
<dbReference type="Proteomes" id="UP000028194">
    <property type="component" value="Chromosome"/>
</dbReference>
<dbReference type="HOGENOM" id="CLU_117489_0_0_2"/>
<dbReference type="GeneID" id="41596089"/>
<feature type="region of interest" description="Disordered" evidence="1">
    <location>
        <begin position="40"/>
        <end position="59"/>
    </location>
</feature>
<dbReference type="EMBL" id="CP007174">
    <property type="protein sequence ID" value="AIF82232.1"/>
    <property type="molecule type" value="Genomic_DNA"/>
</dbReference>
<name>A0A075MN61_9ARCH</name>
<proteinExistence type="predicted"/>
<dbReference type="AlphaFoldDB" id="A0A075MN61"/>
<keyword evidence="3" id="KW-1185">Reference proteome</keyword>
<reference evidence="2 3" key="1">
    <citation type="journal article" date="2014" name="PLoS ONE">
        <title>Genome Sequence of Candidatus Nitrososphaera evergladensis from Group I.1b Enriched from Everglades Soil Reveals Novel Genomic Features of the Ammonia-Oxidizing Archaea.</title>
        <authorList>
            <person name="Zhalnina K.V."/>
            <person name="Dias R."/>
            <person name="Leonard M.T."/>
            <person name="Dorr de Quadros P."/>
            <person name="Camargo F.A."/>
            <person name="Drew J.C."/>
            <person name="Farmerie W.G."/>
            <person name="Daroub S.H."/>
            <person name="Triplett E.W."/>
        </authorList>
    </citation>
    <scope>NUCLEOTIDE SEQUENCE [LARGE SCALE GENOMIC DNA]</scope>
    <source>
        <strain evidence="2 3">SR1</strain>
    </source>
</reference>
<feature type="compositionally biased region" description="Low complexity" evidence="1">
    <location>
        <begin position="179"/>
        <end position="199"/>
    </location>
</feature>
<dbReference type="RefSeq" id="WP_148699268.1">
    <property type="nucleotide sequence ID" value="NZ_CP007174.1"/>
</dbReference>
<dbReference type="OrthoDB" id="12249at2157"/>
<evidence type="ECO:0000313" key="3">
    <source>
        <dbReference type="Proteomes" id="UP000028194"/>
    </source>
</evidence>
<dbReference type="KEGG" id="nev:NTE_00150"/>
<feature type="region of interest" description="Disordered" evidence="1">
    <location>
        <begin position="175"/>
        <end position="199"/>
    </location>
</feature>
<gene>
    <name evidence="2" type="ORF">NTE_00150</name>
</gene>